<keyword evidence="5" id="KW-0249">Electron transport</keyword>
<evidence type="ECO:0000256" key="4">
    <source>
        <dbReference type="ARBA" id="ARBA00022692"/>
    </source>
</evidence>
<keyword evidence="7" id="KW-0560">Oxidoreductase</keyword>
<sequence length="597" mass="65799">MAHTPASSTADNSNATAIAEAWKAAALRREHQRTLSQESAEHYAIAIAGIIAIFTLFHWSRFLYSRYSSKSVKQSGFMKAQVAVTRAVRSVLTHRVPGFTSIGHSVLVTLFILLNILFLFINMEFNSVIPFAKRLAWMAISNIAFVTFLALKNTPLAFLTAYSYERLNGLHQVAGYTTVLFALLHGILMSIGFVKLNYNSIFKERAEIFGITAGAALFVMMVFATVVRRIRYEVFYVSHIAMFIIIIVMVASHQPHIAEKAVIGVILAGSIWAADRIVRGIRVVWYSYDNRATVTALPHGGTRVVLRRSPSRAVPGTHCFLWLPQIRLLETHPFTIVSNSPTSLELVISAYDGFTKDLHNYAKKNPNAILRASIDGPYGAIPDFSKAADRVILVAGGSGASFTFGVAIDMIKKLGDQPKAIIDFIWTVREQEALTWFSKELDILRASPMVNLILHSTRPSDTKSPASTIWGHSDTVPSSPTLPTSPRDIEKQQSGLSYKNTSSFTSTTSHLDVEKTPNQTSNPWDSSTSVTSINVLPGRPDIDTIIRDIVAKSGDDERIAIAACGPDALTWSVRKTATNCIKVKGPSIELHCEQFGW</sequence>
<feature type="transmembrane region" description="Helical" evidence="11">
    <location>
        <begin position="102"/>
        <end position="123"/>
    </location>
</feature>
<comment type="subcellular location">
    <subcellularLocation>
        <location evidence="1">Membrane</location>
        <topology evidence="1">Multi-pass membrane protein</topology>
    </subcellularLocation>
</comment>
<dbReference type="PANTHER" id="PTHR32361:SF28">
    <property type="entry name" value="FRP1P"/>
    <property type="match status" value="1"/>
</dbReference>
<feature type="transmembrane region" description="Helical" evidence="11">
    <location>
        <begin position="173"/>
        <end position="196"/>
    </location>
</feature>
<dbReference type="Gene3D" id="3.40.50.80">
    <property type="entry name" value="Nucleotide-binding domain of ferredoxin-NADP reductase (FNR) module"/>
    <property type="match status" value="1"/>
</dbReference>
<name>A0ABR4C799_9HELO</name>
<dbReference type="EMBL" id="JAZHXI010000012">
    <property type="protein sequence ID" value="KAL2065517.1"/>
    <property type="molecule type" value="Genomic_DNA"/>
</dbReference>
<evidence type="ECO:0000256" key="1">
    <source>
        <dbReference type="ARBA" id="ARBA00004141"/>
    </source>
</evidence>
<organism evidence="13 14">
    <name type="scientific">Oculimacula yallundae</name>
    <dbReference type="NCBI Taxonomy" id="86028"/>
    <lineage>
        <taxon>Eukaryota</taxon>
        <taxon>Fungi</taxon>
        <taxon>Dikarya</taxon>
        <taxon>Ascomycota</taxon>
        <taxon>Pezizomycotina</taxon>
        <taxon>Leotiomycetes</taxon>
        <taxon>Helotiales</taxon>
        <taxon>Ploettnerulaceae</taxon>
        <taxon>Oculimacula</taxon>
    </lineage>
</organism>
<keyword evidence="14" id="KW-1185">Reference proteome</keyword>
<evidence type="ECO:0000256" key="8">
    <source>
        <dbReference type="ARBA" id="ARBA00023065"/>
    </source>
</evidence>
<evidence type="ECO:0000259" key="12">
    <source>
        <dbReference type="PROSITE" id="PS51384"/>
    </source>
</evidence>
<feature type="transmembrane region" description="Helical" evidence="11">
    <location>
        <begin position="208"/>
        <end position="227"/>
    </location>
</feature>
<dbReference type="CDD" id="cd06186">
    <property type="entry name" value="NOX_Duox_like_FAD_NADP"/>
    <property type="match status" value="1"/>
</dbReference>
<evidence type="ECO:0000256" key="2">
    <source>
        <dbReference type="ARBA" id="ARBA00006278"/>
    </source>
</evidence>
<keyword evidence="3" id="KW-0813">Transport</keyword>
<dbReference type="PANTHER" id="PTHR32361">
    <property type="entry name" value="FERRIC/CUPRIC REDUCTASE TRANSMEMBRANE COMPONENT"/>
    <property type="match status" value="1"/>
</dbReference>
<proteinExistence type="inferred from homology"/>
<dbReference type="SFLD" id="SFLDS00052">
    <property type="entry name" value="Ferric_Reductase_Domain"/>
    <property type="match status" value="1"/>
</dbReference>
<evidence type="ECO:0000256" key="11">
    <source>
        <dbReference type="SAM" id="Phobius"/>
    </source>
</evidence>
<dbReference type="Pfam" id="PF08030">
    <property type="entry name" value="NAD_binding_6"/>
    <property type="match status" value="1"/>
</dbReference>
<feature type="domain" description="FAD-binding FR-type" evidence="12">
    <location>
        <begin position="270"/>
        <end position="384"/>
    </location>
</feature>
<feature type="transmembrane region" description="Helical" evidence="11">
    <location>
        <begin position="43"/>
        <end position="64"/>
    </location>
</feature>
<dbReference type="Pfam" id="PF08022">
    <property type="entry name" value="FAD_binding_8"/>
    <property type="match status" value="1"/>
</dbReference>
<feature type="compositionally biased region" description="Polar residues" evidence="10">
    <location>
        <begin position="492"/>
        <end position="529"/>
    </location>
</feature>
<dbReference type="SFLD" id="SFLDG01168">
    <property type="entry name" value="Ferric_reductase_subgroup_(FRE"/>
    <property type="match status" value="1"/>
</dbReference>
<comment type="similarity">
    <text evidence="2">Belongs to the ferric reductase (FRE) family.</text>
</comment>
<evidence type="ECO:0000256" key="3">
    <source>
        <dbReference type="ARBA" id="ARBA00022448"/>
    </source>
</evidence>
<dbReference type="InterPro" id="IPR039261">
    <property type="entry name" value="FNR_nucleotide-bd"/>
</dbReference>
<dbReference type="PROSITE" id="PS51384">
    <property type="entry name" value="FAD_FR"/>
    <property type="match status" value="1"/>
</dbReference>
<dbReference type="InterPro" id="IPR013112">
    <property type="entry name" value="FAD-bd_8"/>
</dbReference>
<feature type="compositionally biased region" description="Polar residues" evidence="10">
    <location>
        <begin position="458"/>
        <end position="467"/>
    </location>
</feature>
<evidence type="ECO:0000256" key="7">
    <source>
        <dbReference type="ARBA" id="ARBA00023002"/>
    </source>
</evidence>
<dbReference type="Proteomes" id="UP001595075">
    <property type="component" value="Unassembled WGS sequence"/>
</dbReference>
<dbReference type="InterPro" id="IPR017927">
    <property type="entry name" value="FAD-bd_FR_type"/>
</dbReference>
<keyword evidence="8" id="KW-0406">Ion transport</keyword>
<evidence type="ECO:0000256" key="6">
    <source>
        <dbReference type="ARBA" id="ARBA00022989"/>
    </source>
</evidence>
<feature type="compositionally biased region" description="Low complexity" evidence="10">
    <location>
        <begin position="473"/>
        <end position="486"/>
    </location>
</feature>
<dbReference type="InterPro" id="IPR013121">
    <property type="entry name" value="Fe_red_NAD-bd_6"/>
</dbReference>
<gene>
    <name evidence="13" type="ORF">VTL71DRAFT_3187</name>
</gene>
<keyword evidence="4 11" id="KW-0812">Transmembrane</keyword>
<feature type="region of interest" description="Disordered" evidence="10">
    <location>
        <begin position="458"/>
        <end position="529"/>
    </location>
</feature>
<feature type="transmembrane region" description="Helical" evidence="11">
    <location>
        <begin position="135"/>
        <end position="152"/>
    </location>
</feature>
<evidence type="ECO:0000256" key="10">
    <source>
        <dbReference type="SAM" id="MobiDB-lite"/>
    </source>
</evidence>
<keyword evidence="6 11" id="KW-1133">Transmembrane helix</keyword>
<evidence type="ECO:0000313" key="13">
    <source>
        <dbReference type="EMBL" id="KAL2065517.1"/>
    </source>
</evidence>
<dbReference type="InterPro" id="IPR013130">
    <property type="entry name" value="Fe3_Rdtase_TM_dom"/>
</dbReference>
<dbReference type="SUPFAM" id="SSF52343">
    <property type="entry name" value="Ferredoxin reductase-like, C-terminal NADP-linked domain"/>
    <property type="match status" value="1"/>
</dbReference>
<dbReference type="InterPro" id="IPR051410">
    <property type="entry name" value="Ferric/Cupric_Reductase"/>
</dbReference>
<evidence type="ECO:0000256" key="9">
    <source>
        <dbReference type="ARBA" id="ARBA00023136"/>
    </source>
</evidence>
<protein>
    <recommendedName>
        <fullName evidence="12">FAD-binding FR-type domain-containing protein</fullName>
    </recommendedName>
</protein>
<feature type="transmembrane region" description="Helical" evidence="11">
    <location>
        <begin position="234"/>
        <end position="251"/>
    </location>
</feature>
<evidence type="ECO:0000256" key="5">
    <source>
        <dbReference type="ARBA" id="ARBA00022982"/>
    </source>
</evidence>
<accession>A0ABR4C799</accession>
<reference evidence="13 14" key="1">
    <citation type="journal article" date="2024" name="Commun. Biol.">
        <title>Comparative genomic analysis of thermophilic fungi reveals convergent evolutionary adaptations and gene losses.</title>
        <authorList>
            <person name="Steindorff A.S."/>
            <person name="Aguilar-Pontes M.V."/>
            <person name="Robinson A.J."/>
            <person name="Andreopoulos B."/>
            <person name="LaButti K."/>
            <person name="Kuo A."/>
            <person name="Mondo S."/>
            <person name="Riley R."/>
            <person name="Otillar R."/>
            <person name="Haridas S."/>
            <person name="Lipzen A."/>
            <person name="Grimwood J."/>
            <person name="Schmutz J."/>
            <person name="Clum A."/>
            <person name="Reid I.D."/>
            <person name="Moisan M.C."/>
            <person name="Butler G."/>
            <person name="Nguyen T.T.M."/>
            <person name="Dewar K."/>
            <person name="Conant G."/>
            <person name="Drula E."/>
            <person name="Henrissat B."/>
            <person name="Hansel C."/>
            <person name="Singer S."/>
            <person name="Hutchinson M.I."/>
            <person name="de Vries R.P."/>
            <person name="Natvig D.O."/>
            <person name="Powell A.J."/>
            <person name="Tsang A."/>
            <person name="Grigoriev I.V."/>
        </authorList>
    </citation>
    <scope>NUCLEOTIDE SEQUENCE [LARGE SCALE GENOMIC DNA]</scope>
    <source>
        <strain evidence="13 14">CBS 494.80</strain>
    </source>
</reference>
<dbReference type="Pfam" id="PF01794">
    <property type="entry name" value="Ferric_reduct"/>
    <property type="match status" value="1"/>
</dbReference>
<keyword evidence="9 11" id="KW-0472">Membrane</keyword>
<comment type="caution">
    <text evidence="13">The sequence shown here is derived from an EMBL/GenBank/DDBJ whole genome shotgun (WGS) entry which is preliminary data.</text>
</comment>
<evidence type="ECO:0000313" key="14">
    <source>
        <dbReference type="Proteomes" id="UP001595075"/>
    </source>
</evidence>